<proteinExistence type="predicted"/>
<dbReference type="Proteomes" id="UP000814140">
    <property type="component" value="Unassembled WGS sequence"/>
</dbReference>
<reference evidence="1" key="2">
    <citation type="journal article" date="2022" name="New Phytol.">
        <title>Evolutionary transition to the ectomycorrhizal habit in the genomes of a hyperdiverse lineage of mushroom-forming fungi.</title>
        <authorList>
            <person name="Looney B."/>
            <person name="Miyauchi S."/>
            <person name="Morin E."/>
            <person name="Drula E."/>
            <person name="Courty P.E."/>
            <person name="Kohler A."/>
            <person name="Kuo A."/>
            <person name="LaButti K."/>
            <person name="Pangilinan J."/>
            <person name="Lipzen A."/>
            <person name="Riley R."/>
            <person name="Andreopoulos W."/>
            <person name="He G."/>
            <person name="Johnson J."/>
            <person name="Nolan M."/>
            <person name="Tritt A."/>
            <person name="Barry K.W."/>
            <person name="Grigoriev I.V."/>
            <person name="Nagy L.G."/>
            <person name="Hibbett D."/>
            <person name="Henrissat B."/>
            <person name="Matheny P.B."/>
            <person name="Labbe J."/>
            <person name="Martin F.M."/>
        </authorList>
    </citation>
    <scope>NUCLEOTIDE SEQUENCE</scope>
    <source>
        <strain evidence="1">HHB10654</strain>
    </source>
</reference>
<dbReference type="EMBL" id="MU277193">
    <property type="protein sequence ID" value="KAI0066259.1"/>
    <property type="molecule type" value="Genomic_DNA"/>
</dbReference>
<name>A0ACB8TBR5_9AGAM</name>
<evidence type="ECO:0000313" key="1">
    <source>
        <dbReference type="EMBL" id="KAI0066259.1"/>
    </source>
</evidence>
<accession>A0ACB8TBR5</accession>
<protein>
    <submittedName>
        <fullName evidence="1">Uncharacterized protein</fullName>
    </submittedName>
</protein>
<comment type="caution">
    <text evidence="1">The sequence shown here is derived from an EMBL/GenBank/DDBJ whole genome shotgun (WGS) entry which is preliminary data.</text>
</comment>
<organism evidence="1 2">
    <name type="scientific">Artomyces pyxidatus</name>
    <dbReference type="NCBI Taxonomy" id="48021"/>
    <lineage>
        <taxon>Eukaryota</taxon>
        <taxon>Fungi</taxon>
        <taxon>Dikarya</taxon>
        <taxon>Basidiomycota</taxon>
        <taxon>Agaricomycotina</taxon>
        <taxon>Agaricomycetes</taxon>
        <taxon>Russulales</taxon>
        <taxon>Auriscalpiaceae</taxon>
        <taxon>Artomyces</taxon>
    </lineage>
</organism>
<reference evidence="1" key="1">
    <citation type="submission" date="2021-03" db="EMBL/GenBank/DDBJ databases">
        <authorList>
            <consortium name="DOE Joint Genome Institute"/>
            <person name="Ahrendt S."/>
            <person name="Looney B.P."/>
            <person name="Miyauchi S."/>
            <person name="Morin E."/>
            <person name="Drula E."/>
            <person name="Courty P.E."/>
            <person name="Chicoki N."/>
            <person name="Fauchery L."/>
            <person name="Kohler A."/>
            <person name="Kuo A."/>
            <person name="Labutti K."/>
            <person name="Pangilinan J."/>
            <person name="Lipzen A."/>
            <person name="Riley R."/>
            <person name="Andreopoulos W."/>
            <person name="He G."/>
            <person name="Johnson J."/>
            <person name="Barry K.W."/>
            <person name="Grigoriev I.V."/>
            <person name="Nagy L."/>
            <person name="Hibbett D."/>
            <person name="Henrissat B."/>
            <person name="Matheny P.B."/>
            <person name="Labbe J."/>
            <person name="Martin F."/>
        </authorList>
    </citation>
    <scope>NUCLEOTIDE SEQUENCE</scope>
    <source>
        <strain evidence="1">HHB10654</strain>
    </source>
</reference>
<keyword evidence="2" id="KW-1185">Reference proteome</keyword>
<gene>
    <name evidence="1" type="ORF">BV25DRAFT_1821189</name>
</gene>
<evidence type="ECO:0000313" key="2">
    <source>
        <dbReference type="Proteomes" id="UP000814140"/>
    </source>
</evidence>
<sequence>MPAPERRNRRSRLCEVWTLNLLLLIAHLTYNWAYWPVAPCLIATNLSFLSVEISATNTMSRIRTYTACQTMSQRSRVYISIPLSYPNRKFVFHVVG</sequence>